<evidence type="ECO:0000259" key="2">
    <source>
        <dbReference type="Pfam" id="PF11160"/>
    </source>
</evidence>
<feature type="domain" description="Hypervirulence associated protein TUDOR" evidence="2">
    <location>
        <begin position="6"/>
        <end position="64"/>
    </location>
</feature>
<dbReference type="InterPro" id="IPR021331">
    <property type="entry name" value="Hva1_TUDOR"/>
</dbReference>
<protein>
    <recommendedName>
        <fullName evidence="2">Hypervirulence associated protein TUDOR domain-containing protein</fullName>
    </recommendedName>
</protein>
<dbReference type="OrthoDB" id="71751at2"/>
<dbReference type="EMBL" id="RKHJ01000001">
    <property type="protein sequence ID" value="ROR64689.1"/>
    <property type="molecule type" value="Genomic_DNA"/>
</dbReference>
<evidence type="ECO:0000313" key="3">
    <source>
        <dbReference type="EMBL" id="ROR64689.1"/>
    </source>
</evidence>
<feature type="compositionally biased region" description="Polar residues" evidence="1">
    <location>
        <begin position="10"/>
        <end position="21"/>
    </location>
</feature>
<reference evidence="3 4" key="1">
    <citation type="submission" date="2018-11" db="EMBL/GenBank/DDBJ databases">
        <title>Sequencing the genomes of 1000 actinobacteria strains.</title>
        <authorList>
            <person name="Klenk H.-P."/>
        </authorList>
    </citation>
    <scope>NUCLEOTIDE SEQUENCE [LARGE SCALE GENOMIC DNA]</scope>
    <source>
        <strain evidence="3 4">DSM 9580</strain>
    </source>
</reference>
<organism evidence="3 4">
    <name type="scientific">Agrococcus jenensis</name>
    <dbReference type="NCBI Taxonomy" id="46353"/>
    <lineage>
        <taxon>Bacteria</taxon>
        <taxon>Bacillati</taxon>
        <taxon>Actinomycetota</taxon>
        <taxon>Actinomycetes</taxon>
        <taxon>Micrococcales</taxon>
        <taxon>Microbacteriaceae</taxon>
        <taxon>Agrococcus</taxon>
    </lineage>
</organism>
<feature type="region of interest" description="Disordered" evidence="1">
    <location>
        <begin position="1"/>
        <end position="24"/>
    </location>
</feature>
<sequence>MGFRKGDEVSWNTSQGETHGTVQERRVEDFQFDGQQFRASGDEPYYIVESAKSGAKAAHKESALTKRS</sequence>
<comment type="caution">
    <text evidence="3">The sequence shown here is derived from an EMBL/GenBank/DDBJ whole genome shotgun (WGS) entry which is preliminary data.</text>
</comment>
<evidence type="ECO:0000313" key="4">
    <source>
        <dbReference type="Proteomes" id="UP000275456"/>
    </source>
</evidence>
<gene>
    <name evidence="3" type="ORF">EDD26_0035</name>
</gene>
<dbReference type="Gene3D" id="2.30.30.1060">
    <property type="match status" value="1"/>
</dbReference>
<dbReference type="Pfam" id="PF11160">
    <property type="entry name" value="Hva1_TUDOR"/>
    <property type="match status" value="1"/>
</dbReference>
<name>A0A3N2ANQ4_9MICO</name>
<proteinExistence type="predicted"/>
<dbReference type="RefSeq" id="WP_123695870.1">
    <property type="nucleotide sequence ID" value="NZ_RKHJ01000001.1"/>
</dbReference>
<evidence type="ECO:0000256" key="1">
    <source>
        <dbReference type="SAM" id="MobiDB-lite"/>
    </source>
</evidence>
<dbReference type="Proteomes" id="UP000275456">
    <property type="component" value="Unassembled WGS sequence"/>
</dbReference>
<dbReference type="AlphaFoldDB" id="A0A3N2ANQ4"/>
<accession>A0A3N2ANQ4</accession>
<keyword evidence="4" id="KW-1185">Reference proteome</keyword>